<evidence type="ECO:0000313" key="2">
    <source>
        <dbReference type="EnsemblMetazoa" id="CJA20386.1"/>
    </source>
</evidence>
<sequence>MTLLVDDQLETFARRRKATAIGTIFRTDHKPIPALIMVKSDGTKVTKDGRNKVQYGKSPKATISKWKA</sequence>
<accession>A0A8R1I8V5</accession>
<dbReference type="Proteomes" id="UP000005237">
    <property type="component" value="Unassembled WGS sequence"/>
</dbReference>
<keyword evidence="3" id="KW-1185">Reference proteome</keyword>
<reference evidence="3" key="1">
    <citation type="submission" date="2010-08" db="EMBL/GenBank/DDBJ databases">
        <authorList>
            <consortium name="Caenorhabditis japonica Sequencing Consortium"/>
            <person name="Wilson R.K."/>
        </authorList>
    </citation>
    <scope>NUCLEOTIDE SEQUENCE [LARGE SCALE GENOMIC DNA]</scope>
    <source>
        <strain evidence="3">DF5081</strain>
    </source>
</reference>
<dbReference type="AlphaFoldDB" id="A0A8R1I8V5"/>
<reference evidence="2" key="2">
    <citation type="submission" date="2022-06" db="UniProtKB">
        <authorList>
            <consortium name="EnsemblMetazoa"/>
        </authorList>
    </citation>
    <scope>IDENTIFICATION</scope>
    <source>
        <strain evidence="2">DF5081</strain>
    </source>
</reference>
<organism evidence="2 3">
    <name type="scientific">Caenorhabditis japonica</name>
    <dbReference type="NCBI Taxonomy" id="281687"/>
    <lineage>
        <taxon>Eukaryota</taxon>
        <taxon>Metazoa</taxon>
        <taxon>Ecdysozoa</taxon>
        <taxon>Nematoda</taxon>
        <taxon>Chromadorea</taxon>
        <taxon>Rhabditida</taxon>
        <taxon>Rhabditina</taxon>
        <taxon>Rhabditomorpha</taxon>
        <taxon>Rhabditoidea</taxon>
        <taxon>Rhabditidae</taxon>
        <taxon>Peloderinae</taxon>
        <taxon>Caenorhabditis</taxon>
    </lineage>
</organism>
<protein>
    <submittedName>
        <fullName evidence="2">Uncharacterized protein</fullName>
    </submittedName>
</protein>
<proteinExistence type="predicted"/>
<feature type="region of interest" description="Disordered" evidence="1">
    <location>
        <begin position="48"/>
        <end position="68"/>
    </location>
</feature>
<evidence type="ECO:0000256" key="1">
    <source>
        <dbReference type="SAM" id="MobiDB-lite"/>
    </source>
</evidence>
<name>A0A8R1I8V5_CAEJA</name>
<dbReference type="EnsemblMetazoa" id="CJA20386.1">
    <property type="protein sequence ID" value="CJA20386.1"/>
    <property type="gene ID" value="WBGene00175958"/>
</dbReference>
<evidence type="ECO:0000313" key="3">
    <source>
        <dbReference type="Proteomes" id="UP000005237"/>
    </source>
</evidence>